<dbReference type="Pfam" id="PF00535">
    <property type="entry name" value="Glycos_transf_2"/>
    <property type="match status" value="1"/>
</dbReference>
<dbReference type="PANTHER" id="PTHR10859">
    <property type="entry name" value="GLYCOSYL TRANSFERASE"/>
    <property type="match status" value="1"/>
</dbReference>
<dbReference type="AlphaFoldDB" id="A0A1F5YZW9"/>
<evidence type="ECO:0000313" key="3">
    <source>
        <dbReference type="Proteomes" id="UP000178681"/>
    </source>
</evidence>
<proteinExistence type="predicted"/>
<dbReference type="InterPro" id="IPR029044">
    <property type="entry name" value="Nucleotide-diphossugar_trans"/>
</dbReference>
<dbReference type="InterPro" id="IPR001173">
    <property type="entry name" value="Glyco_trans_2-like"/>
</dbReference>
<gene>
    <name evidence="2" type="ORF">A2872_04585</name>
</gene>
<sequence length="335" mass="39013">MTNRYLKNSMGDLILKHDNNYHFVASKVIDTFKGGIPSASVIIPYFESRKTINCCLEYLFESINFVKKQYKEWKVEVTVIDDGSVNFPARKFIKKSLFKHINLIVQPENKGITEARNTGLSNSKNQLAIYMDSDIILPKDLLLNHLKLQGFCQTKKQSCISFSLFNFTDMEEWHKSSNKERFFKTNNDFREKCLYEDTWIGYEDDKKFIGNKFTILETTKYLSDWPKSGQFGPWCLANMVLGGFFTVDRGKAIEINGCSPYFGKYGFVETSLVTKVLAKFDDFIIPVIKSHAVHLFNKQASFDKSKRDLLFRKAHDLYFNHYLKFDLIKVINEKI</sequence>
<dbReference type="STRING" id="1798377.A2872_04585"/>
<evidence type="ECO:0000313" key="2">
    <source>
        <dbReference type="EMBL" id="OGG05665.1"/>
    </source>
</evidence>
<accession>A0A1F5YZW9</accession>
<dbReference type="PANTHER" id="PTHR10859:SF91">
    <property type="entry name" value="DOLICHYL-PHOSPHATE BETA-GLUCOSYLTRANSFERASE"/>
    <property type="match status" value="1"/>
</dbReference>
<dbReference type="CDD" id="cd00761">
    <property type="entry name" value="Glyco_tranf_GTA_type"/>
    <property type="match status" value="1"/>
</dbReference>
<name>A0A1F5YZW9_9BACT</name>
<dbReference type="EMBL" id="MFJG01000031">
    <property type="protein sequence ID" value="OGG05665.1"/>
    <property type="molecule type" value="Genomic_DNA"/>
</dbReference>
<dbReference type="GO" id="GO:0006487">
    <property type="term" value="P:protein N-linked glycosylation"/>
    <property type="evidence" value="ECO:0007669"/>
    <property type="project" value="TreeGrafter"/>
</dbReference>
<comment type="caution">
    <text evidence="2">The sequence shown here is derived from an EMBL/GenBank/DDBJ whole genome shotgun (WGS) entry which is preliminary data.</text>
</comment>
<organism evidence="2 3">
    <name type="scientific">Candidatus Gottesmanbacteria bacterium RIFCSPHIGHO2_01_FULL_42_12</name>
    <dbReference type="NCBI Taxonomy" id="1798377"/>
    <lineage>
        <taxon>Bacteria</taxon>
        <taxon>Candidatus Gottesmaniibacteriota</taxon>
    </lineage>
</organism>
<protein>
    <recommendedName>
        <fullName evidence="1">Glycosyltransferase 2-like domain-containing protein</fullName>
    </recommendedName>
</protein>
<dbReference type="SUPFAM" id="SSF53448">
    <property type="entry name" value="Nucleotide-diphospho-sugar transferases"/>
    <property type="match status" value="1"/>
</dbReference>
<reference evidence="2 3" key="1">
    <citation type="journal article" date="2016" name="Nat. Commun.">
        <title>Thousands of microbial genomes shed light on interconnected biogeochemical processes in an aquifer system.</title>
        <authorList>
            <person name="Anantharaman K."/>
            <person name="Brown C.T."/>
            <person name="Hug L.A."/>
            <person name="Sharon I."/>
            <person name="Castelle C.J."/>
            <person name="Probst A.J."/>
            <person name="Thomas B.C."/>
            <person name="Singh A."/>
            <person name="Wilkins M.J."/>
            <person name="Karaoz U."/>
            <person name="Brodie E.L."/>
            <person name="Williams K.H."/>
            <person name="Hubbard S.S."/>
            <person name="Banfield J.F."/>
        </authorList>
    </citation>
    <scope>NUCLEOTIDE SEQUENCE [LARGE SCALE GENOMIC DNA]</scope>
</reference>
<dbReference type="Gene3D" id="3.90.550.10">
    <property type="entry name" value="Spore Coat Polysaccharide Biosynthesis Protein SpsA, Chain A"/>
    <property type="match status" value="1"/>
</dbReference>
<feature type="domain" description="Glycosyltransferase 2-like" evidence="1">
    <location>
        <begin position="40"/>
        <end position="188"/>
    </location>
</feature>
<evidence type="ECO:0000259" key="1">
    <source>
        <dbReference type="Pfam" id="PF00535"/>
    </source>
</evidence>
<dbReference type="Proteomes" id="UP000178681">
    <property type="component" value="Unassembled WGS sequence"/>
</dbReference>